<dbReference type="Proteomes" id="UP000317982">
    <property type="component" value="Unassembled WGS sequence"/>
</dbReference>
<dbReference type="GO" id="GO:0008168">
    <property type="term" value="F:methyltransferase activity"/>
    <property type="evidence" value="ECO:0007669"/>
    <property type="project" value="UniProtKB-KW"/>
</dbReference>
<evidence type="ECO:0000256" key="1">
    <source>
        <dbReference type="SAM" id="MobiDB-lite"/>
    </source>
</evidence>
<dbReference type="PIRSF" id="PIRSF017393">
    <property type="entry name" value="MTase_SAV2177"/>
    <property type="match status" value="1"/>
</dbReference>
<dbReference type="SUPFAM" id="SSF53335">
    <property type="entry name" value="S-adenosyl-L-methionine-dependent methyltransferases"/>
    <property type="match status" value="1"/>
</dbReference>
<evidence type="ECO:0000313" key="3">
    <source>
        <dbReference type="Proteomes" id="UP000317982"/>
    </source>
</evidence>
<dbReference type="InterPro" id="IPR029063">
    <property type="entry name" value="SAM-dependent_MTases_sf"/>
</dbReference>
<comment type="caution">
    <text evidence="2">The sequence shown here is derived from an EMBL/GenBank/DDBJ whole genome shotgun (WGS) entry which is preliminary data.</text>
</comment>
<name>A0A545AIH5_9ACTN</name>
<sequence>MIESSNQAADREPVELHPERPHPARVYDYLLGGNTNFASDRAAAEAGLTVNEGARTTARSNREFLRRAVTFLARDAGVRQFVDVGTGLPTAPNVHETAHAIAPESRVVYTDNDPIVAAHARALLTSEPGTGPTSYLEADLRDPETILAQAHQLLDFTQPIGLLLIAVTHHVDDEDDPHAVVADLVGRLPSGSYLALSQITDEFRPEWHEVSKDFARRGGVLRPRPRASIERFFTGLELVEPGLQVVNRWRPDDTDVYRDLDEGGVSVLGAVARKP</sequence>
<dbReference type="GO" id="GO:0032259">
    <property type="term" value="P:methylation"/>
    <property type="evidence" value="ECO:0007669"/>
    <property type="project" value="UniProtKB-KW"/>
</dbReference>
<dbReference type="AlphaFoldDB" id="A0A545AIH5"/>
<dbReference type="Pfam" id="PF04672">
    <property type="entry name" value="Methyltransf_19"/>
    <property type="match status" value="1"/>
</dbReference>
<feature type="compositionally biased region" description="Basic and acidic residues" evidence="1">
    <location>
        <begin position="9"/>
        <end position="21"/>
    </location>
</feature>
<accession>A0A545AIH5</accession>
<dbReference type="EMBL" id="VIRS01000030">
    <property type="protein sequence ID" value="TQS41127.1"/>
    <property type="molecule type" value="Genomic_DNA"/>
</dbReference>
<dbReference type="Gene3D" id="3.40.50.150">
    <property type="entry name" value="Vaccinia Virus protein VP39"/>
    <property type="match status" value="1"/>
</dbReference>
<keyword evidence="2" id="KW-0808">Transferase</keyword>
<proteinExistence type="predicted"/>
<protein>
    <submittedName>
        <fullName evidence="2">SAM-dependent methyltransferase</fullName>
    </submittedName>
</protein>
<gene>
    <name evidence="2" type="ORF">FL583_31615</name>
</gene>
<keyword evidence="3" id="KW-1185">Reference proteome</keyword>
<dbReference type="InterPro" id="IPR006764">
    <property type="entry name" value="SAM_dep_MeTrfase_SAV2177_type"/>
</dbReference>
<keyword evidence="2" id="KW-0489">Methyltransferase</keyword>
<organism evidence="2 3">
    <name type="scientific">Cryptosporangium phraense</name>
    <dbReference type="NCBI Taxonomy" id="2593070"/>
    <lineage>
        <taxon>Bacteria</taxon>
        <taxon>Bacillati</taxon>
        <taxon>Actinomycetota</taxon>
        <taxon>Actinomycetes</taxon>
        <taxon>Cryptosporangiales</taxon>
        <taxon>Cryptosporangiaceae</taxon>
        <taxon>Cryptosporangium</taxon>
    </lineage>
</organism>
<reference evidence="2 3" key="1">
    <citation type="submission" date="2019-07" db="EMBL/GenBank/DDBJ databases">
        <title>Cryptosporangium phraense sp. nov., isolated from plant litter.</title>
        <authorList>
            <person name="Suriyachadkun C."/>
        </authorList>
    </citation>
    <scope>NUCLEOTIDE SEQUENCE [LARGE SCALE GENOMIC DNA]</scope>
    <source>
        <strain evidence="2 3">A-T 5661</strain>
    </source>
</reference>
<dbReference type="OrthoDB" id="4134439at2"/>
<dbReference type="InParanoid" id="A0A545AIH5"/>
<feature type="region of interest" description="Disordered" evidence="1">
    <location>
        <begin position="1"/>
        <end position="21"/>
    </location>
</feature>
<evidence type="ECO:0000313" key="2">
    <source>
        <dbReference type="EMBL" id="TQS41127.1"/>
    </source>
</evidence>